<accession>A0ABX6P2N8</accession>
<reference evidence="2 3" key="1">
    <citation type="submission" date="2020-05" db="EMBL/GenBank/DDBJ databases">
        <title>Ramlibacter rhizophilus sp. nov., isolated from rhizosphere soil of national flower Mugunghwa from South Korea.</title>
        <authorList>
            <person name="Zheng-Fei Y."/>
            <person name="Huan T."/>
        </authorList>
    </citation>
    <scope>NUCLEOTIDE SEQUENCE [LARGE SCALE GENOMIC DNA]</scope>
    <source>
        <strain evidence="2 3">H242</strain>
    </source>
</reference>
<feature type="chain" id="PRO_5046877263" evidence="1">
    <location>
        <begin position="20"/>
        <end position="162"/>
    </location>
</feature>
<protein>
    <submittedName>
        <fullName evidence="2">Uncharacterized protein</fullName>
    </submittedName>
</protein>
<sequence length="162" mass="17417">MKSLIAVSTALLACVGASAQNYADWTVQKIDGENAFLAATMNSTGGIFGRLCSPEGCLWVMTLQATCTDGNEYPALLSTPNGAVHVDLRCAPNDRVKGRYVFTNYELANKAISGTGTIGIAFPMESGDFRVSRFSLRGMEAATQRMVIQVQTLLRGTGERRL</sequence>
<gene>
    <name evidence="2" type="ORF">HK414_13060</name>
</gene>
<dbReference type="EMBL" id="CP053418">
    <property type="protein sequence ID" value="QJW84375.1"/>
    <property type="molecule type" value="Genomic_DNA"/>
</dbReference>
<feature type="signal peptide" evidence="1">
    <location>
        <begin position="1"/>
        <end position="19"/>
    </location>
</feature>
<dbReference type="Proteomes" id="UP000500826">
    <property type="component" value="Chromosome"/>
</dbReference>
<evidence type="ECO:0000256" key="1">
    <source>
        <dbReference type="SAM" id="SignalP"/>
    </source>
</evidence>
<organism evidence="2 3">
    <name type="scientific">Ramlibacter terrae</name>
    <dbReference type="NCBI Taxonomy" id="2732511"/>
    <lineage>
        <taxon>Bacteria</taxon>
        <taxon>Pseudomonadati</taxon>
        <taxon>Pseudomonadota</taxon>
        <taxon>Betaproteobacteria</taxon>
        <taxon>Burkholderiales</taxon>
        <taxon>Comamonadaceae</taxon>
        <taxon>Ramlibacter</taxon>
    </lineage>
</organism>
<keyword evidence="3" id="KW-1185">Reference proteome</keyword>
<keyword evidence="1" id="KW-0732">Signal</keyword>
<evidence type="ECO:0000313" key="2">
    <source>
        <dbReference type="EMBL" id="QJW84375.1"/>
    </source>
</evidence>
<evidence type="ECO:0000313" key="3">
    <source>
        <dbReference type="Proteomes" id="UP000500826"/>
    </source>
</evidence>
<name>A0ABX6P2N8_9BURK</name>
<proteinExistence type="predicted"/>